<proteinExistence type="predicted"/>
<name>A0A239TSK5_9STAP</name>
<evidence type="ECO:0000313" key="2">
    <source>
        <dbReference type="Proteomes" id="UP000321736"/>
    </source>
</evidence>
<dbReference type="AlphaFoldDB" id="A0A239TSK5"/>
<accession>A0A239TSK5</accession>
<protein>
    <submittedName>
        <fullName evidence="1">Uncharacterized protein</fullName>
    </submittedName>
</protein>
<dbReference type="EMBL" id="BKAR01000017">
    <property type="protein sequence ID" value="GEP84928.1"/>
    <property type="molecule type" value="Genomic_DNA"/>
</dbReference>
<comment type="caution">
    <text evidence="1">The sequence shown here is derived from an EMBL/GenBank/DDBJ whole genome shotgun (WGS) entry which is preliminary data.</text>
</comment>
<dbReference type="OrthoDB" id="2413369at2"/>
<dbReference type="Proteomes" id="UP000321736">
    <property type="component" value="Unassembled WGS sequence"/>
</dbReference>
<evidence type="ECO:0000313" key="1">
    <source>
        <dbReference type="EMBL" id="GEP84928.1"/>
    </source>
</evidence>
<gene>
    <name evidence="1" type="ORF">SPI02_15130</name>
</gene>
<organism evidence="1 2">
    <name type="scientific">Staphylococcus piscifermentans</name>
    <dbReference type="NCBI Taxonomy" id="70258"/>
    <lineage>
        <taxon>Bacteria</taxon>
        <taxon>Bacillati</taxon>
        <taxon>Bacillota</taxon>
        <taxon>Bacilli</taxon>
        <taxon>Bacillales</taxon>
        <taxon>Staphylococcaceae</taxon>
        <taxon>Staphylococcus</taxon>
    </lineage>
</organism>
<reference evidence="1 2" key="1">
    <citation type="submission" date="2019-07" db="EMBL/GenBank/DDBJ databases">
        <title>Whole genome shotgun sequence of Staphylococcus piscifermentans NBRC 109625.</title>
        <authorList>
            <person name="Hosoyama A."/>
            <person name="Uohara A."/>
            <person name="Ohji S."/>
            <person name="Ichikawa N."/>
        </authorList>
    </citation>
    <scope>NUCLEOTIDE SEQUENCE [LARGE SCALE GENOMIC DNA]</scope>
    <source>
        <strain evidence="1 2">NBRC 109625</strain>
    </source>
</reference>
<sequence length="172" mass="20560">MNLLKQYFDTPKMPLAFYYTPYVAVHVVMFITLVNDNASAFKWIWTILTFLLGSYTYAWLSDYMLYTSQNGFVRYIFMKSMIFRRDFGNVVKNTHTANKQDRVFKIEGNRVREDNMTYVKRTFFSIAINVVVKFFLAFLLYPIFIISIFIHPIIIKKYKELALREEQNGMQQ</sequence>
<keyword evidence="2" id="KW-1185">Reference proteome</keyword>
<dbReference type="RefSeq" id="WP_095104182.1">
    <property type="nucleotide sequence ID" value="NZ_BKAR01000017.1"/>
</dbReference>